<dbReference type="Proteomes" id="UP000828251">
    <property type="component" value="Unassembled WGS sequence"/>
</dbReference>
<evidence type="ECO:0000313" key="2">
    <source>
        <dbReference type="Proteomes" id="UP000828251"/>
    </source>
</evidence>
<gene>
    <name evidence="1" type="ORF">J1N35_018467</name>
</gene>
<organism evidence="1 2">
    <name type="scientific">Gossypium stocksii</name>
    <dbReference type="NCBI Taxonomy" id="47602"/>
    <lineage>
        <taxon>Eukaryota</taxon>
        <taxon>Viridiplantae</taxon>
        <taxon>Streptophyta</taxon>
        <taxon>Embryophyta</taxon>
        <taxon>Tracheophyta</taxon>
        <taxon>Spermatophyta</taxon>
        <taxon>Magnoliopsida</taxon>
        <taxon>eudicotyledons</taxon>
        <taxon>Gunneridae</taxon>
        <taxon>Pentapetalae</taxon>
        <taxon>rosids</taxon>
        <taxon>malvids</taxon>
        <taxon>Malvales</taxon>
        <taxon>Malvaceae</taxon>
        <taxon>Malvoideae</taxon>
        <taxon>Gossypium</taxon>
    </lineage>
</organism>
<dbReference type="EMBL" id="JAIQCV010000006">
    <property type="protein sequence ID" value="KAH1091210.1"/>
    <property type="molecule type" value="Genomic_DNA"/>
</dbReference>
<sequence>MVELSMTMKDIVQRIEPKSDAELRTETSDWLLWNMQNKGNYGNNDVEWQTIFPIMCWLLWKSRNDFFF</sequence>
<comment type="caution">
    <text evidence="1">The sequence shown here is derived from an EMBL/GenBank/DDBJ whole genome shotgun (WGS) entry which is preliminary data.</text>
</comment>
<proteinExistence type="predicted"/>
<accession>A0A9D4A744</accession>
<dbReference type="AlphaFoldDB" id="A0A9D4A744"/>
<protein>
    <submittedName>
        <fullName evidence="1">Uncharacterized protein</fullName>
    </submittedName>
</protein>
<name>A0A9D4A744_9ROSI</name>
<evidence type="ECO:0000313" key="1">
    <source>
        <dbReference type="EMBL" id="KAH1091210.1"/>
    </source>
</evidence>
<dbReference type="OrthoDB" id="1391789at2759"/>
<keyword evidence="2" id="KW-1185">Reference proteome</keyword>
<reference evidence="1 2" key="1">
    <citation type="journal article" date="2021" name="Plant Biotechnol. J.">
        <title>Multi-omics assisted identification of the key and species-specific regulatory components of drought-tolerant mechanisms in Gossypium stocksii.</title>
        <authorList>
            <person name="Yu D."/>
            <person name="Ke L."/>
            <person name="Zhang D."/>
            <person name="Wu Y."/>
            <person name="Sun Y."/>
            <person name="Mei J."/>
            <person name="Sun J."/>
            <person name="Sun Y."/>
        </authorList>
    </citation>
    <scope>NUCLEOTIDE SEQUENCE [LARGE SCALE GENOMIC DNA]</scope>
    <source>
        <strain evidence="2">cv. E1</strain>
        <tissue evidence="1">Leaf</tissue>
    </source>
</reference>